<organism evidence="1 2">
    <name type="scientific">Trifolium medium</name>
    <dbReference type="NCBI Taxonomy" id="97028"/>
    <lineage>
        <taxon>Eukaryota</taxon>
        <taxon>Viridiplantae</taxon>
        <taxon>Streptophyta</taxon>
        <taxon>Embryophyta</taxon>
        <taxon>Tracheophyta</taxon>
        <taxon>Spermatophyta</taxon>
        <taxon>Magnoliopsida</taxon>
        <taxon>eudicotyledons</taxon>
        <taxon>Gunneridae</taxon>
        <taxon>Pentapetalae</taxon>
        <taxon>rosids</taxon>
        <taxon>fabids</taxon>
        <taxon>Fabales</taxon>
        <taxon>Fabaceae</taxon>
        <taxon>Papilionoideae</taxon>
        <taxon>50 kb inversion clade</taxon>
        <taxon>NPAAA clade</taxon>
        <taxon>Hologalegina</taxon>
        <taxon>IRL clade</taxon>
        <taxon>Trifolieae</taxon>
        <taxon>Trifolium</taxon>
    </lineage>
</organism>
<dbReference type="AlphaFoldDB" id="A0A392RJ47"/>
<feature type="non-terminal residue" evidence="1">
    <location>
        <position position="1"/>
    </location>
</feature>
<sequence>RTRPVCSSMDRMLYPPVLGMVAAGQASCGNNEIAAAAVGCGENGIAAVELVKEPPCHRRTRVRAVVTSPELSRNQ</sequence>
<proteinExistence type="predicted"/>
<dbReference type="EMBL" id="LXQA010235765">
    <property type="protein sequence ID" value="MCI36623.1"/>
    <property type="molecule type" value="Genomic_DNA"/>
</dbReference>
<comment type="caution">
    <text evidence="1">The sequence shown here is derived from an EMBL/GenBank/DDBJ whole genome shotgun (WGS) entry which is preliminary data.</text>
</comment>
<keyword evidence="2" id="KW-1185">Reference proteome</keyword>
<dbReference type="Proteomes" id="UP000265520">
    <property type="component" value="Unassembled WGS sequence"/>
</dbReference>
<reference evidence="1 2" key="1">
    <citation type="journal article" date="2018" name="Front. Plant Sci.">
        <title>Red Clover (Trifolium pratense) and Zigzag Clover (T. medium) - A Picture of Genomic Similarities and Differences.</title>
        <authorList>
            <person name="Dluhosova J."/>
            <person name="Istvanek J."/>
            <person name="Nedelnik J."/>
            <person name="Repkova J."/>
        </authorList>
    </citation>
    <scope>NUCLEOTIDE SEQUENCE [LARGE SCALE GENOMIC DNA]</scope>
    <source>
        <strain evidence="2">cv. 10/8</strain>
        <tissue evidence="1">Leaf</tissue>
    </source>
</reference>
<protein>
    <submittedName>
        <fullName evidence="1">Uncharacterized protein</fullName>
    </submittedName>
</protein>
<evidence type="ECO:0000313" key="2">
    <source>
        <dbReference type="Proteomes" id="UP000265520"/>
    </source>
</evidence>
<evidence type="ECO:0000313" key="1">
    <source>
        <dbReference type="EMBL" id="MCI36623.1"/>
    </source>
</evidence>
<name>A0A392RJ47_9FABA</name>
<accession>A0A392RJ47</accession>